<organism evidence="3">
    <name type="scientific">Caenorhabditis brenneri</name>
    <name type="common">Nematode worm</name>
    <dbReference type="NCBI Taxonomy" id="135651"/>
    <lineage>
        <taxon>Eukaryota</taxon>
        <taxon>Metazoa</taxon>
        <taxon>Ecdysozoa</taxon>
        <taxon>Nematoda</taxon>
        <taxon>Chromadorea</taxon>
        <taxon>Rhabditida</taxon>
        <taxon>Rhabditina</taxon>
        <taxon>Rhabditomorpha</taxon>
        <taxon>Rhabditoidea</taxon>
        <taxon>Rhabditidae</taxon>
        <taxon>Peloderinae</taxon>
        <taxon>Caenorhabditis</taxon>
    </lineage>
</organism>
<evidence type="ECO:0000256" key="1">
    <source>
        <dbReference type="SAM" id="MobiDB-lite"/>
    </source>
</evidence>
<dbReference type="EMBL" id="GL380019">
    <property type="protein sequence ID" value="EGT42833.1"/>
    <property type="molecule type" value="Genomic_DNA"/>
</dbReference>
<reference evidence="3" key="1">
    <citation type="submission" date="2011-07" db="EMBL/GenBank/DDBJ databases">
        <authorList>
            <consortium name="Caenorhabditis brenneri Sequencing and Analysis Consortium"/>
            <person name="Wilson R.K."/>
        </authorList>
    </citation>
    <scope>NUCLEOTIDE SEQUENCE [LARGE SCALE GENOMIC DNA]</scope>
    <source>
        <strain evidence="3">PB2801</strain>
    </source>
</reference>
<dbReference type="HOGENOM" id="CLU_2225522_0_0_1"/>
<protein>
    <submittedName>
        <fullName evidence="2">Uncharacterized protein</fullName>
    </submittedName>
</protein>
<proteinExistence type="predicted"/>
<gene>
    <name evidence="2" type="ORF">CAEBREN_02848</name>
</gene>
<dbReference type="AlphaFoldDB" id="G0P1W3"/>
<keyword evidence="3" id="KW-1185">Reference proteome</keyword>
<accession>G0P1W3</accession>
<dbReference type="InParanoid" id="G0P1W3"/>
<evidence type="ECO:0000313" key="2">
    <source>
        <dbReference type="EMBL" id="EGT42833.1"/>
    </source>
</evidence>
<dbReference type="Proteomes" id="UP000008068">
    <property type="component" value="Unassembled WGS sequence"/>
</dbReference>
<name>G0P1W3_CAEBE</name>
<evidence type="ECO:0000313" key="3">
    <source>
        <dbReference type="Proteomes" id="UP000008068"/>
    </source>
</evidence>
<sequence>MSEDKKASSSSVGASVGGDSVRNCLQLHDKDNVYTNNSKASFDPKIVNGEDDRDDEEAYGKSVSKRYLSVFSITDSSYTPCFRNLRFSACSPILRREALCNVPNRQ</sequence>
<feature type="region of interest" description="Disordered" evidence="1">
    <location>
        <begin position="35"/>
        <end position="59"/>
    </location>
</feature>